<dbReference type="OrthoDB" id="765662at2759"/>
<dbReference type="PANTHER" id="PTHR33159">
    <property type="entry name" value="RPM1-INTERACTING PROTEIN 4 (RIN4) FAMILY PROTEIN"/>
    <property type="match status" value="1"/>
</dbReference>
<dbReference type="InterPro" id="IPR008700">
    <property type="entry name" value="TypeIII_avirulence_cleave"/>
</dbReference>
<sequence>MASHSHVPKFGNWDSENIPYTTCFETARRDKGGGSKIFNPNDPEENPQAFYNPATYAQDNQRSEKHHNDTPSDYRGVKQHRKKHRSREDGEFQGYMEAPLHQRSTFQRVNMGTQSSSWNRGSSVSKSSSGKSYTSNSLLQPRHRRMSTKDSAEGSHGFSPSSLHHATAKNGNSREGEAQQHKAPSVPRFGSWDETDPKSAESFTVIFNRVKEEKRMASTPLPTLPAKLITYPAAQKNYSHASSKSKMCCCLFPTAAE</sequence>
<evidence type="ECO:0000256" key="1">
    <source>
        <dbReference type="SAM" id="MobiDB-lite"/>
    </source>
</evidence>
<reference evidence="4" key="1">
    <citation type="submission" date="2025-08" db="UniProtKB">
        <authorList>
            <consortium name="RefSeq"/>
        </authorList>
    </citation>
    <scope>IDENTIFICATION</scope>
    <source>
        <tissue evidence="4">Young leaves</tissue>
    </source>
</reference>
<protein>
    <submittedName>
        <fullName evidence="4">NOI-like protein</fullName>
    </submittedName>
</protein>
<dbReference type="Pfam" id="PF05627">
    <property type="entry name" value="AvrRpt-cleavage"/>
    <property type="match status" value="2"/>
</dbReference>
<dbReference type="GO" id="GO:0005886">
    <property type="term" value="C:plasma membrane"/>
    <property type="evidence" value="ECO:0007669"/>
    <property type="project" value="TreeGrafter"/>
</dbReference>
<feature type="compositionally biased region" description="Polar residues" evidence="1">
    <location>
        <begin position="158"/>
        <end position="171"/>
    </location>
</feature>
<evidence type="ECO:0000313" key="4">
    <source>
        <dbReference type="RefSeq" id="XP_017700144.2"/>
    </source>
</evidence>
<proteinExistence type="predicted"/>
<feature type="domain" description="RIN4 pathogenic type III effector avirulence factor Avr cleavage site" evidence="2">
    <location>
        <begin position="4"/>
        <end position="31"/>
    </location>
</feature>
<evidence type="ECO:0000313" key="3">
    <source>
        <dbReference type="Proteomes" id="UP000228380"/>
    </source>
</evidence>
<dbReference type="AlphaFoldDB" id="A0A8B7MVJ3"/>
<feature type="domain" description="RIN4 pathogenic type III effector avirulence factor Avr cleavage site" evidence="2">
    <location>
        <begin position="181"/>
        <end position="215"/>
    </location>
</feature>
<feature type="region of interest" description="Disordered" evidence="1">
    <location>
        <begin position="26"/>
        <end position="196"/>
    </location>
</feature>
<feature type="compositionally biased region" description="Low complexity" evidence="1">
    <location>
        <begin position="115"/>
        <end position="137"/>
    </location>
</feature>
<dbReference type="RefSeq" id="XP_017700144.2">
    <property type="nucleotide sequence ID" value="XM_017844655.3"/>
</dbReference>
<feature type="compositionally biased region" description="Basic and acidic residues" evidence="1">
    <location>
        <begin position="61"/>
        <end position="76"/>
    </location>
</feature>
<accession>A0A8B7MVJ3</accession>
<dbReference type="PANTHER" id="PTHR33159:SF49">
    <property type="entry name" value="RPM1-INTERACTING PROTEIN 4"/>
    <property type="match status" value="1"/>
</dbReference>
<name>A0A8B7MVJ3_PHODC</name>
<dbReference type="InterPro" id="IPR040387">
    <property type="entry name" value="RIN4/NOI4"/>
</dbReference>
<organism evidence="3 4">
    <name type="scientific">Phoenix dactylifera</name>
    <name type="common">Date palm</name>
    <dbReference type="NCBI Taxonomy" id="42345"/>
    <lineage>
        <taxon>Eukaryota</taxon>
        <taxon>Viridiplantae</taxon>
        <taxon>Streptophyta</taxon>
        <taxon>Embryophyta</taxon>
        <taxon>Tracheophyta</taxon>
        <taxon>Spermatophyta</taxon>
        <taxon>Magnoliopsida</taxon>
        <taxon>Liliopsida</taxon>
        <taxon>Arecaceae</taxon>
        <taxon>Coryphoideae</taxon>
        <taxon>Phoeniceae</taxon>
        <taxon>Phoenix</taxon>
    </lineage>
</organism>
<dbReference type="Proteomes" id="UP000228380">
    <property type="component" value="Unplaced"/>
</dbReference>
<dbReference type="KEGG" id="pda:103715880"/>
<evidence type="ECO:0000259" key="2">
    <source>
        <dbReference type="Pfam" id="PF05627"/>
    </source>
</evidence>
<dbReference type="GeneID" id="103715880"/>
<gene>
    <name evidence="4" type="primary">LOC103715880</name>
</gene>
<keyword evidence="3" id="KW-1185">Reference proteome</keyword>
<feature type="compositionally biased region" description="Polar residues" evidence="1">
    <location>
        <begin position="102"/>
        <end position="114"/>
    </location>
</feature>